<gene>
    <name evidence="1" type="ORF">SDC9_199701</name>
</gene>
<evidence type="ECO:0000313" key="1">
    <source>
        <dbReference type="EMBL" id="MPN52049.1"/>
    </source>
</evidence>
<name>A0A645INS6_9ZZZZ</name>
<sequence length="82" mass="8974">MYPTMIPLKIGISFNSPLANILTMMAVTRAIIASNQFSDAIFTPVPESDKPISMMTGPMTTGGNNRWTIFTPCHLTSALIRK</sequence>
<accession>A0A645INS6</accession>
<protein>
    <submittedName>
        <fullName evidence="1">Uncharacterized protein</fullName>
    </submittedName>
</protein>
<dbReference type="EMBL" id="VSSQ01117770">
    <property type="protein sequence ID" value="MPN52049.1"/>
    <property type="molecule type" value="Genomic_DNA"/>
</dbReference>
<comment type="caution">
    <text evidence="1">The sequence shown here is derived from an EMBL/GenBank/DDBJ whole genome shotgun (WGS) entry which is preliminary data.</text>
</comment>
<reference evidence="1" key="1">
    <citation type="submission" date="2019-08" db="EMBL/GenBank/DDBJ databases">
        <authorList>
            <person name="Kucharzyk K."/>
            <person name="Murdoch R.W."/>
            <person name="Higgins S."/>
            <person name="Loffler F."/>
        </authorList>
    </citation>
    <scope>NUCLEOTIDE SEQUENCE</scope>
</reference>
<organism evidence="1">
    <name type="scientific">bioreactor metagenome</name>
    <dbReference type="NCBI Taxonomy" id="1076179"/>
    <lineage>
        <taxon>unclassified sequences</taxon>
        <taxon>metagenomes</taxon>
        <taxon>ecological metagenomes</taxon>
    </lineage>
</organism>
<proteinExistence type="predicted"/>
<dbReference type="AlphaFoldDB" id="A0A645INS6"/>